<reference evidence="1" key="1">
    <citation type="journal article" date="2021" name="Nat. Commun.">
        <title>Genetic determinants of endophytism in the Arabidopsis root mycobiome.</title>
        <authorList>
            <person name="Mesny F."/>
            <person name="Miyauchi S."/>
            <person name="Thiergart T."/>
            <person name="Pickel B."/>
            <person name="Atanasova L."/>
            <person name="Karlsson M."/>
            <person name="Huettel B."/>
            <person name="Barry K.W."/>
            <person name="Haridas S."/>
            <person name="Chen C."/>
            <person name="Bauer D."/>
            <person name="Andreopoulos W."/>
            <person name="Pangilinan J."/>
            <person name="LaButti K."/>
            <person name="Riley R."/>
            <person name="Lipzen A."/>
            <person name="Clum A."/>
            <person name="Drula E."/>
            <person name="Henrissat B."/>
            <person name="Kohler A."/>
            <person name="Grigoriev I.V."/>
            <person name="Martin F.M."/>
            <person name="Hacquard S."/>
        </authorList>
    </citation>
    <scope>NUCLEOTIDE SEQUENCE</scope>
    <source>
        <strain evidence="1">MPI-CAGE-CH-0230</strain>
    </source>
</reference>
<comment type="caution">
    <text evidence="1">The sequence shown here is derived from an EMBL/GenBank/DDBJ whole genome shotgun (WGS) entry which is preliminary data.</text>
</comment>
<dbReference type="OrthoDB" id="5275938at2759"/>
<evidence type="ECO:0008006" key="3">
    <source>
        <dbReference type="Google" id="ProtNLM"/>
    </source>
</evidence>
<dbReference type="InterPro" id="IPR011333">
    <property type="entry name" value="SKP1/BTB/POZ_sf"/>
</dbReference>
<organism evidence="1 2">
    <name type="scientific">Microdochium trichocladiopsis</name>
    <dbReference type="NCBI Taxonomy" id="1682393"/>
    <lineage>
        <taxon>Eukaryota</taxon>
        <taxon>Fungi</taxon>
        <taxon>Dikarya</taxon>
        <taxon>Ascomycota</taxon>
        <taxon>Pezizomycotina</taxon>
        <taxon>Sordariomycetes</taxon>
        <taxon>Xylariomycetidae</taxon>
        <taxon>Xylariales</taxon>
        <taxon>Microdochiaceae</taxon>
        <taxon>Microdochium</taxon>
    </lineage>
</organism>
<protein>
    <recommendedName>
        <fullName evidence="3">BTB domain-containing protein</fullName>
    </recommendedName>
</protein>
<dbReference type="GeneID" id="70191406"/>
<dbReference type="EMBL" id="JAGTJQ010000004">
    <property type="protein sequence ID" value="KAH7033588.1"/>
    <property type="molecule type" value="Genomic_DNA"/>
</dbReference>
<dbReference type="SUPFAM" id="SSF54695">
    <property type="entry name" value="POZ domain"/>
    <property type="match status" value="1"/>
</dbReference>
<name>A0A9P8Y9S0_9PEZI</name>
<dbReference type="CDD" id="cd18186">
    <property type="entry name" value="BTB_POZ_ZBTB_KLHL-like"/>
    <property type="match status" value="1"/>
</dbReference>
<dbReference type="Proteomes" id="UP000756346">
    <property type="component" value="Unassembled WGS sequence"/>
</dbReference>
<keyword evidence="2" id="KW-1185">Reference proteome</keyword>
<dbReference type="Gene3D" id="3.30.710.10">
    <property type="entry name" value="Potassium Channel Kv1.1, Chain A"/>
    <property type="match status" value="1"/>
</dbReference>
<accession>A0A9P8Y9S0</accession>
<dbReference type="RefSeq" id="XP_046014420.1">
    <property type="nucleotide sequence ID" value="XM_046161860.1"/>
</dbReference>
<sequence length="328" mass="36965">MATAVSDPDPAMGSSQVDIAEDGDVILVIGAKPEQKKLRVYSQCLKASSKVFKAMFSGNWREGLNLSEDAPPSVELPEDHPRAMLYICRTIHYACSGSTLDESTLAAEILKIAVQADKYDLMHIFGGQIGRALASPPLETMEDRLYCLSAALMIKDEPAIKTASFGVVSRHVGRYSKFMDNDLLRAFLTYDNICEYSLCIRRVEWYLSSFDHPTDLLEEARTLLRMELLALLDQEIVRDQDDGYDHANCYPMADNFSNLRRAWSALDLLRKPAIDLIIGIQNIYIVDSANPRCFKWELEGYPGPCAEELHKRLIGLCTQVRDLFIQEE</sequence>
<proteinExistence type="predicted"/>
<dbReference type="AlphaFoldDB" id="A0A9P8Y9S0"/>
<evidence type="ECO:0000313" key="2">
    <source>
        <dbReference type="Proteomes" id="UP000756346"/>
    </source>
</evidence>
<gene>
    <name evidence="1" type="ORF">B0I36DRAFT_408244</name>
</gene>
<evidence type="ECO:0000313" key="1">
    <source>
        <dbReference type="EMBL" id="KAH7033588.1"/>
    </source>
</evidence>